<evidence type="ECO:0000256" key="1">
    <source>
        <dbReference type="ARBA" id="ARBA00007749"/>
    </source>
</evidence>
<dbReference type="InterPro" id="IPR051013">
    <property type="entry name" value="MBL_superfamily_lactonases"/>
</dbReference>
<evidence type="ECO:0000259" key="5">
    <source>
        <dbReference type="SMART" id="SM00849"/>
    </source>
</evidence>
<dbReference type="OrthoDB" id="5177904at2"/>
<evidence type="ECO:0000256" key="2">
    <source>
        <dbReference type="ARBA" id="ARBA00022723"/>
    </source>
</evidence>
<keyword evidence="7" id="KW-1185">Reference proteome</keyword>
<dbReference type="SUPFAM" id="SSF56281">
    <property type="entry name" value="Metallo-hydrolase/oxidoreductase"/>
    <property type="match status" value="1"/>
</dbReference>
<dbReference type="Gene3D" id="3.60.15.10">
    <property type="entry name" value="Ribonuclease Z/Hydroxyacylglutathione hydrolase-like"/>
    <property type="match status" value="1"/>
</dbReference>
<dbReference type="PANTHER" id="PTHR42978:SF6">
    <property type="entry name" value="QUORUM-QUENCHING LACTONASE YTNP-RELATED"/>
    <property type="match status" value="1"/>
</dbReference>
<dbReference type="InterPro" id="IPR001279">
    <property type="entry name" value="Metallo-B-lactamas"/>
</dbReference>
<dbReference type="EMBL" id="CP036402">
    <property type="protein sequence ID" value="QBI18472.1"/>
    <property type="molecule type" value="Genomic_DNA"/>
</dbReference>
<comment type="similarity">
    <text evidence="1">Belongs to the metallo-beta-lactamase superfamily.</text>
</comment>
<accession>A0A411YBC8</accession>
<evidence type="ECO:0000256" key="4">
    <source>
        <dbReference type="ARBA" id="ARBA00022833"/>
    </source>
</evidence>
<gene>
    <name evidence="6" type="ORF">ER308_02085</name>
</gene>
<keyword evidence="2" id="KW-0479">Metal-binding</keyword>
<dbReference type="InterPro" id="IPR036866">
    <property type="entry name" value="RibonucZ/Hydroxyglut_hydro"/>
</dbReference>
<protein>
    <submittedName>
        <fullName evidence="6">MBL fold metallo-hydrolase</fullName>
    </submittedName>
</protein>
<keyword evidence="3 6" id="KW-0378">Hydrolase</keyword>
<feature type="domain" description="Metallo-beta-lactamase" evidence="5">
    <location>
        <begin position="44"/>
        <end position="241"/>
    </location>
</feature>
<dbReference type="GO" id="GO:0046872">
    <property type="term" value="F:metal ion binding"/>
    <property type="evidence" value="ECO:0007669"/>
    <property type="project" value="UniProtKB-KW"/>
</dbReference>
<keyword evidence="4" id="KW-0862">Zinc</keyword>
<dbReference type="Proteomes" id="UP000291469">
    <property type="component" value="Chromosome"/>
</dbReference>
<name>A0A411YBC8_9ACTN</name>
<proteinExistence type="inferred from homology"/>
<organism evidence="6 7">
    <name type="scientific">Egibacter rhizosphaerae</name>
    <dbReference type="NCBI Taxonomy" id="1670831"/>
    <lineage>
        <taxon>Bacteria</taxon>
        <taxon>Bacillati</taxon>
        <taxon>Actinomycetota</taxon>
        <taxon>Nitriliruptoria</taxon>
        <taxon>Egibacterales</taxon>
        <taxon>Egibacteraceae</taxon>
        <taxon>Egibacter</taxon>
    </lineage>
</organism>
<dbReference type="AlphaFoldDB" id="A0A411YBC8"/>
<reference evidence="6 7" key="1">
    <citation type="submission" date="2019-01" db="EMBL/GenBank/DDBJ databases">
        <title>Egibacter rhizosphaerae EGI 80759T.</title>
        <authorList>
            <person name="Chen D.-D."/>
            <person name="Tian Y."/>
            <person name="Jiao J.-Y."/>
            <person name="Zhang X.-T."/>
            <person name="Zhang Y.-G."/>
            <person name="Zhang Y."/>
            <person name="Xiao M."/>
            <person name="Shu W.-S."/>
            <person name="Li W.-J."/>
        </authorList>
    </citation>
    <scope>NUCLEOTIDE SEQUENCE [LARGE SCALE GENOMIC DNA]</scope>
    <source>
        <strain evidence="6 7">EGI 80759</strain>
    </source>
</reference>
<evidence type="ECO:0000313" key="7">
    <source>
        <dbReference type="Proteomes" id="UP000291469"/>
    </source>
</evidence>
<dbReference type="KEGG" id="erz:ER308_02085"/>
<dbReference type="Pfam" id="PF00753">
    <property type="entry name" value="Lactamase_B"/>
    <property type="match status" value="1"/>
</dbReference>
<dbReference type="CDD" id="cd07720">
    <property type="entry name" value="OPHC2-like_MBL-fold"/>
    <property type="match status" value="1"/>
</dbReference>
<dbReference type="SMART" id="SM00849">
    <property type="entry name" value="Lactamase_B"/>
    <property type="match status" value="1"/>
</dbReference>
<evidence type="ECO:0000313" key="6">
    <source>
        <dbReference type="EMBL" id="QBI18472.1"/>
    </source>
</evidence>
<sequence length="262" mass="28164">MRIGDIDILPVSDGMVGMEQAFFVGLDFAAHPQLLADDGRVHIPVGCFLIRTGGRTVLIDAGFGHVQEEAVDCGYLPQALRAAGVSPAEIDVVACTHLHLDHIGWLVADGAPFFPNAVVRYGQADWEHFASGAYSHDHVRQIMQPLQAEDRLDPFDGDLETVAPGLTARHTPGHTPGHYGFMVASGDDRAYILGDAVESPLQIEEGDFHALSDVAPEVAARTREALLQEIEGSEHAMTGSHFPELAFGRVVTGTGRRFVPVG</sequence>
<dbReference type="PANTHER" id="PTHR42978">
    <property type="entry name" value="QUORUM-QUENCHING LACTONASE YTNP-RELATED-RELATED"/>
    <property type="match status" value="1"/>
</dbReference>
<dbReference type="GO" id="GO:0016787">
    <property type="term" value="F:hydrolase activity"/>
    <property type="evidence" value="ECO:0007669"/>
    <property type="project" value="UniProtKB-KW"/>
</dbReference>
<dbReference type="RefSeq" id="WP_131153470.1">
    <property type="nucleotide sequence ID" value="NZ_CP036402.1"/>
</dbReference>
<evidence type="ECO:0000256" key="3">
    <source>
        <dbReference type="ARBA" id="ARBA00022801"/>
    </source>
</evidence>